<accession>A0A0C7P1P8</accession>
<proteinExistence type="predicted"/>
<dbReference type="OrthoDB" id="45771at2"/>
<feature type="chain" id="PRO_5002208336" evidence="1">
    <location>
        <begin position="22"/>
        <end position="451"/>
    </location>
</feature>
<protein>
    <submittedName>
        <fullName evidence="2">Uncharacterized protein</fullName>
    </submittedName>
</protein>
<dbReference type="HOGENOM" id="CLU_605216_0_0_0"/>
<evidence type="ECO:0000256" key="1">
    <source>
        <dbReference type="SAM" id="SignalP"/>
    </source>
</evidence>
<keyword evidence="3" id="KW-1185">Reference proteome</keyword>
<dbReference type="STRING" id="1006576.DTL3_0592"/>
<reference evidence="3" key="1">
    <citation type="submission" date="2014-11" db="EMBL/GenBank/DDBJ databases">
        <authorList>
            <person name="Wibberg D."/>
        </authorList>
    </citation>
    <scope>NUCLEOTIDE SEQUENCE [LARGE SCALE GENOMIC DNA]</scope>
    <source>
        <strain evidence="3">L3</strain>
    </source>
</reference>
<dbReference type="KEGG" id="dtn:DTL3_0592"/>
<dbReference type="RefSeq" id="WP_045087457.1">
    <property type="nucleotide sequence ID" value="NZ_LN824141.1"/>
</dbReference>
<organism evidence="2 3">
    <name type="scientific">Defluviitoga tunisiensis</name>
    <dbReference type="NCBI Taxonomy" id="1006576"/>
    <lineage>
        <taxon>Bacteria</taxon>
        <taxon>Thermotogati</taxon>
        <taxon>Thermotogota</taxon>
        <taxon>Thermotogae</taxon>
        <taxon>Petrotogales</taxon>
        <taxon>Petrotogaceae</taxon>
        <taxon>Defluviitoga</taxon>
    </lineage>
</organism>
<feature type="signal peptide" evidence="1">
    <location>
        <begin position="1"/>
        <end position="21"/>
    </location>
</feature>
<dbReference type="AlphaFoldDB" id="A0A0C7P1P8"/>
<keyword evidence="1" id="KW-0732">Signal</keyword>
<sequence length="451" mass="52975">MKKITLFLYLSAIFISGFASARLLSKNDPEYYYQVLNGVNLKYPIYYESENIPKEYRNYIHTSIDLKYENRIIGSYTLEGGWYRPSNLTDILFRDFVLKNGNLFNFGFKTYYGNNFFAQFIADFRLGDTTYFKYGNYNIFNIPRIDYISLDFPTFSYLSYKKDKMDFLIGRIPLSYGPMKYNLVLSDNSPYYDTMNISYSFSDNLSYDFAILSMVPQLSKDEQEKMEEKYIASRNAFYNGINYKFNENLFFGLSSLNQVAGKLPNPINIFVKSDVGIYGGYLKLIPFYDINFNGEYAINYNTLKSSYGLGVSKTFRTKSSRFKVGYERYWIEDNFFSNEKPYQNLYYRTIALSNEPGARIFFDYPFGFKYGENSKIGSLELILAFEKASISYIWDNGTNSFGKLNNHNISFLWNTKIGKIGIDWMHLKNAENEFETFNLKYLFEVNIRLPK</sequence>
<evidence type="ECO:0000313" key="3">
    <source>
        <dbReference type="Proteomes" id="UP000032809"/>
    </source>
</evidence>
<name>A0A0C7P1P8_DEFTU</name>
<dbReference type="Proteomes" id="UP000032809">
    <property type="component" value="Chromosome I"/>
</dbReference>
<gene>
    <name evidence="2" type="ORF">DTL3_0592</name>
</gene>
<dbReference type="EMBL" id="LN824141">
    <property type="protein sequence ID" value="CEP77909.1"/>
    <property type="molecule type" value="Genomic_DNA"/>
</dbReference>
<evidence type="ECO:0000313" key="2">
    <source>
        <dbReference type="EMBL" id="CEP77909.1"/>
    </source>
</evidence>